<dbReference type="PROSITE" id="PS50181">
    <property type="entry name" value="FBOX"/>
    <property type="match status" value="1"/>
</dbReference>
<dbReference type="OrthoDB" id="2563704at2759"/>
<reference evidence="3" key="2">
    <citation type="submission" date="2013-07" db="EMBL/GenBank/DDBJ databases">
        <authorList>
            <consortium name="The Broad Institute Genome Sequencing Platform"/>
            <person name="Cuomo C."/>
            <person name="Litvintseva A."/>
            <person name="Chen Y."/>
            <person name="Heitman J."/>
            <person name="Sun S."/>
            <person name="Springer D."/>
            <person name="Dromer F."/>
            <person name="Young S.K."/>
            <person name="Zeng Q."/>
            <person name="Gargeya S."/>
            <person name="Fitzgerald M."/>
            <person name="Abouelleil A."/>
            <person name="Alvarado L."/>
            <person name="Berlin A.M."/>
            <person name="Chapman S.B."/>
            <person name="Dewar J."/>
            <person name="Goldberg J."/>
            <person name="Griggs A."/>
            <person name="Gujja S."/>
            <person name="Hansen M."/>
            <person name="Howarth C."/>
            <person name="Imamovic A."/>
            <person name="Larimer J."/>
            <person name="McCowan C."/>
            <person name="Murphy C."/>
            <person name="Pearson M."/>
            <person name="Priest M."/>
            <person name="Roberts A."/>
            <person name="Saif S."/>
            <person name="Shea T."/>
            <person name="Sykes S."/>
            <person name="Wortman J."/>
            <person name="Nusbaum C."/>
            <person name="Birren B."/>
        </authorList>
    </citation>
    <scope>NUCLEOTIDE SEQUENCE</scope>
    <source>
        <strain evidence="3">CBS 10118</strain>
    </source>
</reference>
<evidence type="ECO:0000313" key="4">
    <source>
        <dbReference type="Proteomes" id="UP000092730"/>
    </source>
</evidence>
<dbReference type="EMBL" id="KI894023">
    <property type="protein sequence ID" value="OCF23824.1"/>
    <property type="molecule type" value="Genomic_DNA"/>
</dbReference>
<dbReference type="Pfam" id="PF12937">
    <property type="entry name" value="F-box-like"/>
    <property type="match status" value="1"/>
</dbReference>
<accession>A0A1B9FYI1</accession>
<protein>
    <recommendedName>
        <fullName evidence="1">F-box domain-containing protein</fullName>
    </recommendedName>
</protein>
<dbReference type="GeneID" id="30211207"/>
<feature type="domain" description="F-box" evidence="1">
    <location>
        <begin position="2"/>
        <end position="47"/>
    </location>
</feature>
<dbReference type="VEuPathDB" id="FungiDB:I302_06808"/>
<dbReference type="InterPro" id="IPR036047">
    <property type="entry name" value="F-box-like_dom_sf"/>
</dbReference>
<sequence length="512" mass="58103">MSSQITNLPTHILLAIASHLDRPSLVNLAVTCKMLHPVAEKAIWTHLDLSIRSSPASSIIKNRLSRVRDTYIWQPGQDEVAYQLTIATAYSEVMKILHHHLLVHPLWLRHIRRITVDIDQLLCDSFLDLLRLTSPTLTSLELLPPEYVFGPSRTQSLFTLAQVFLSLDAPLVALRHLQITLEENWQTPLRFALRCAPYLRSLRITPASAHAGGWGRKTIFESPDGRHWPSMSYLRKVEVDEMSEQLADMLTYLLQCSDGITYVALRDQSGCWKPSSSDPLVIILGQQAKLDYLAMSREAFDTLRKSGSVPPIKILSISDKNVKHTLPLLQFNIIPQCETITTMYLNGYSALAHGTTSFGWDEEYQGLPAPMRTIPPSFLDDIHQSKNLKVVLFPTDPYEANYPGEEFVPTEEILKKTGRAILIRTYTTTDQHGNQDMFTHCRSYSAHHTHVTDSYAHHAQEVWEEYTDFNGKYVDPSILGKVYSTLGAEGMWIEGGRDLRMPSEAWEVLRKV</sequence>
<organism evidence="2">
    <name type="scientific">Kwoniella bestiolae CBS 10118</name>
    <dbReference type="NCBI Taxonomy" id="1296100"/>
    <lineage>
        <taxon>Eukaryota</taxon>
        <taxon>Fungi</taxon>
        <taxon>Dikarya</taxon>
        <taxon>Basidiomycota</taxon>
        <taxon>Agaricomycotina</taxon>
        <taxon>Tremellomycetes</taxon>
        <taxon>Tremellales</taxon>
        <taxon>Cryptococcaceae</taxon>
        <taxon>Kwoniella</taxon>
    </lineage>
</organism>
<dbReference type="AlphaFoldDB" id="A0A1B9FYI1"/>
<gene>
    <name evidence="2" type="ORF">I302_06808</name>
    <name evidence="3" type="ORF">I302_107451</name>
</gene>
<reference evidence="2" key="1">
    <citation type="submission" date="2013-07" db="EMBL/GenBank/DDBJ databases">
        <title>The Genome Sequence of Cryptococcus bestiolae CBS10118.</title>
        <authorList>
            <consortium name="The Broad Institute Genome Sequencing Platform"/>
            <person name="Cuomo C."/>
            <person name="Litvintseva A."/>
            <person name="Chen Y."/>
            <person name="Heitman J."/>
            <person name="Sun S."/>
            <person name="Springer D."/>
            <person name="Dromer F."/>
            <person name="Young S.K."/>
            <person name="Zeng Q."/>
            <person name="Gargeya S."/>
            <person name="Fitzgerald M."/>
            <person name="Abouelleil A."/>
            <person name="Alvarado L."/>
            <person name="Berlin A.M."/>
            <person name="Chapman S.B."/>
            <person name="Dewar J."/>
            <person name="Goldberg J."/>
            <person name="Griggs A."/>
            <person name="Gujja S."/>
            <person name="Hansen M."/>
            <person name="Howarth C."/>
            <person name="Imamovic A."/>
            <person name="Larimer J."/>
            <person name="McCowan C."/>
            <person name="Murphy C."/>
            <person name="Pearson M."/>
            <person name="Priest M."/>
            <person name="Roberts A."/>
            <person name="Saif S."/>
            <person name="Shea T."/>
            <person name="Sykes S."/>
            <person name="Wortman J."/>
            <person name="Nusbaum C."/>
            <person name="Birren B."/>
        </authorList>
    </citation>
    <scope>NUCLEOTIDE SEQUENCE [LARGE SCALE GENOMIC DNA]</scope>
    <source>
        <strain evidence="2">CBS 10118</strain>
    </source>
</reference>
<keyword evidence="4" id="KW-1185">Reference proteome</keyword>
<evidence type="ECO:0000313" key="3">
    <source>
        <dbReference type="EMBL" id="WVW85413.1"/>
    </source>
</evidence>
<dbReference type="EMBL" id="CP144546">
    <property type="protein sequence ID" value="WVW85413.1"/>
    <property type="molecule type" value="Genomic_DNA"/>
</dbReference>
<dbReference type="KEGG" id="kbi:30211207"/>
<dbReference type="RefSeq" id="XP_019044894.1">
    <property type="nucleotide sequence ID" value="XM_019193417.1"/>
</dbReference>
<evidence type="ECO:0000313" key="2">
    <source>
        <dbReference type="EMBL" id="OCF23824.1"/>
    </source>
</evidence>
<reference evidence="2" key="3">
    <citation type="submission" date="2014-01" db="EMBL/GenBank/DDBJ databases">
        <title>Evolution of pathogenesis and genome organization in the Tremellales.</title>
        <authorList>
            <person name="Cuomo C."/>
            <person name="Litvintseva A."/>
            <person name="Heitman J."/>
            <person name="Chen Y."/>
            <person name="Sun S."/>
            <person name="Springer D."/>
            <person name="Dromer F."/>
            <person name="Young S."/>
            <person name="Zeng Q."/>
            <person name="Chapman S."/>
            <person name="Gujja S."/>
            <person name="Saif S."/>
            <person name="Birren B."/>
        </authorList>
    </citation>
    <scope>NUCLEOTIDE SEQUENCE</scope>
    <source>
        <strain evidence="2">CBS 10118</strain>
    </source>
</reference>
<proteinExistence type="predicted"/>
<name>A0A1B9FYI1_9TREE</name>
<dbReference type="Gene3D" id="1.20.1280.50">
    <property type="match status" value="1"/>
</dbReference>
<evidence type="ECO:0000259" key="1">
    <source>
        <dbReference type="PROSITE" id="PS50181"/>
    </source>
</evidence>
<reference evidence="3" key="4">
    <citation type="submission" date="2024-02" db="EMBL/GenBank/DDBJ databases">
        <title>Comparative genomics of Cryptococcus and Kwoniella reveals pathogenesis evolution and contrasting modes of karyotype evolution via chromosome fusion or intercentromeric recombination.</title>
        <authorList>
            <person name="Coelho M.A."/>
            <person name="David-Palma M."/>
            <person name="Shea T."/>
            <person name="Bowers K."/>
            <person name="McGinley-Smith S."/>
            <person name="Mohammad A.W."/>
            <person name="Gnirke A."/>
            <person name="Yurkov A.M."/>
            <person name="Nowrousian M."/>
            <person name="Sun S."/>
            <person name="Cuomo C.A."/>
            <person name="Heitman J."/>
        </authorList>
    </citation>
    <scope>NUCLEOTIDE SEQUENCE</scope>
    <source>
        <strain evidence="3">CBS 10118</strain>
    </source>
</reference>
<dbReference type="InterPro" id="IPR001810">
    <property type="entry name" value="F-box_dom"/>
</dbReference>
<dbReference type="SUPFAM" id="SSF81383">
    <property type="entry name" value="F-box domain"/>
    <property type="match status" value="1"/>
</dbReference>
<dbReference type="Proteomes" id="UP000092730">
    <property type="component" value="Chromosome 6"/>
</dbReference>